<name>A0ABP7U9L9_9FLAO</name>
<dbReference type="RefSeq" id="WP_324691364.1">
    <property type="nucleotide sequence ID" value="NZ_BAABCR010000017.1"/>
</dbReference>
<dbReference type="EMBL" id="BAABCR010000017">
    <property type="protein sequence ID" value="GAA4038422.1"/>
    <property type="molecule type" value="Genomic_DNA"/>
</dbReference>
<feature type="coiled-coil region" evidence="1">
    <location>
        <begin position="726"/>
        <end position="756"/>
    </location>
</feature>
<proteinExistence type="predicted"/>
<gene>
    <name evidence="2" type="ORF">GCM10022386_25390</name>
</gene>
<sequence length="758" mass="79258">MKMKNYFFYTALLVLGTIARGNGQVDNTFSGDNAGGNNTGSFNTAFGKNALSDNSSNSNSAFGNDVLKISQGGFNCAYGNEAMRFNTTGTLNGAYGTRSLFRNTTGSANIAVGHRALEANTTGNNNTAVGYSSLLFNVGDDNIAIGALTPRNLLTGNANIFIGTETAINLKNGNFNVFLGRVRLNNAFSSDRLAGFNTDKTIILADGNGNQRLFIHSNGNTGLGLGNNIIPANRLDVNGGVVIGRNFVPRYNTLDTNPIIAPLNGMLVEGSVGIGTSAPGNKVEIKHGRNGFSGLRFTNLTSNFNPTSSLVTNKFLTVNENGDVVLQNLPGATGSNVMSSSANIMTTNVNNILASAPIVNSISNTINTSNQLITTVNGVASAPVNLPPRVTQTLSQSGNVITLSNGGGSFTLPTFTDTDTDAQSLALSGNVLSISNGNSVTLPTFTDTDTDAQSLALSGNVLSISNGNSVTLPAQSPQTLSQSGNVVTLSNGGGSFTLPSLTDTDAQSLTLTGNVLSISNGNSVTLPPHTPQTLSQSGNTITLSNGGGSFNLPTTSVVAGTNVTVTGTGTTANPFTVSANDTSLYANNGIINQATTVSGNRVVDMNNSNIWFSTANSTSNGKMYLGSTAVYPNATGNYRLFVEGGILTEKVKVALRSSANWADYVFANDYKLMPLNEVEAFVKTNKHLPGIDSAEQLAKDGIDVAQMQSKQMEKIEELTLYIIDQDKKIAEQAKALEKNSKELEALKLQIQALIDKTK</sequence>
<evidence type="ECO:0000313" key="2">
    <source>
        <dbReference type="EMBL" id="GAA4038422.1"/>
    </source>
</evidence>
<dbReference type="Proteomes" id="UP001500968">
    <property type="component" value="Unassembled WGS sequence"/>
</dbReference>
<evidence type="ECO:0000313" key="3">
    <source>
        <dbReference type="Proteomes" id="UP001500968"/>
    </source>
</evidence>
<keyword evidence="3" id="KW-1185">Reference proteome</keyword>
<reference evidence="3" key="1">
    <citation type="journal article" date="2019" name="Int. J. Syst. Evol. Microbiol.">
        <title>The Global Catalogue of Microorganisms (GCM) 10K type strain sequencing project: providing services to taxonomists for standard genome sequencing and annotation.</title>
        <authorList>
            <consortium name="The Broad Institute Genomics Platform"/>
            <consortium name="The Broad Institute Genome Sequencing Center for Infectious Disease"/>
            <person name="Wu L."/>
            <person name="Ma J."/>
        </authorList>
    </citation>
    <scope>NUCLEOTIDE SEQUENCE [LARGE SCALE GENOMIC DNA]</scope>
    <source>
        <strain evidence="3">JCM 17064</strain>
    </source>
</reference>
<comment type="caution">
    <text evidence="2">The sequence shown here is derived from an EMBL/GenBank/DDBJ whole genome shotgun (WGS) entry which is preliminary data.</text>
</comment>
<accession>A0ABP7U9L9</accession>
<keyword evidence="1" id="KW-0175">Coiled coil</keyword>
<protein>
    <submittedName>
        <fullName evidence="2">Uncharacterized protein</fullName>
    </submittedName>
</protein>
<evidence type="ECO:0000256" key="1">
    <source>
        <dbReference type="SAM" id="Coils"/>
    </source>
</evidence>
<organism evidence="2 3">
    <name type="scientific">Flavobacterium cheonhonense</name>
    <dbReference type="NCBI Taxonomy" id="706185"/>
    <lineage>
        <taxon>Bacteria</taxon>
        <taxon>Pseudomonadati</taxon>
        <taxon>Bacteroidota</taxon>
        <taxon>Flavobacteriia</taxon>
        <taxon>Flavobacteriales</taxon>
        <taxon>Flavobacteriaceae</taxon>
        <taxon>Flavobacterium</taxon>
    </lineage>
</organism>